<proteinExistence type="predicted"/>
<dbReference type="EMBL" id="CAJNOJ010000408">
    <property type="protein sequence ID" value="CAF1437428.1"/>
    <property type="molecule type" value="Genomic_DNA"/>
</dbReference>
<name>A0A815NGW6_ADIRI</name>
<evidence type="ECO:0000313" key="1">
    <source>
        <dbReference type="EMBL" id="CAF1437428.1"/>
    </source>
</evidence>
<organism evidence="1 2">
    <name type="scientific">Adineta ricciae</name>
    <name type="common">Rotifer</name>
    <dbReference type="NCBI Taxonomy" id="249248"/>
    <lineage>
        <taxon>Eukaryota</taxon>
        <taxon>Metazoa</taxon>
        <taxon>Spiralia</taxon>
        <taxon>Gnathifera</taxon>
        <taxon>Rotifera</taxon>
        <taxon>Eurotatoria</taxon>
        <taxon>Bdelloidea</taxon>
        <taxon>Adinetida</taxon>
        <taxon>Adinetidae</taxon>
        <taxon>Adineta</taxon>
    </lineage>
</organism>
<reference evidence="1" key="1">
    <citation type="submission" date="2021-02" db="EMBL/GenBank/DDBJ databases">
        <authorList>
            <person name="Nowell W R."/>
        </authorList>
    </citation>
    <scope>NUCLEOTIDE SEQUENCE</scope>
</reference>
<accession>A0A815NGW6</accession>
<protein>
    <submittedName>
        <fullName evidence="1">Uncharacterized protein</fullName>
    </submittedName>
</protein>
<dbReference type="AlphaFoldDB" id="A0A815NGW6"/>
<comment type="caution">
    <text evidence="1">The sequence shown here is derived from an EMBL/GenBank/DDBJ whole genome shotgun (WGS) entry which is preliminary data.</text>
</comment>
<sequence>MNASHISTLKLNTLVWLNVNSNSSESNYRFAQILKSAHSHLELETYDDIDKCIDYISECQGRTFALILNGQSIQYIVQCAHDISQLKSIYIECALENVARHQLWSKDYEKIKGFATTPHDLANVIMNNLMKENQYQESLLHSQHNAHRQQTIKWLWKSNTDPWFLMEHEEWQSYTDVEIAIIEEAYSIWFKYRITISTSKDSLNERVVKVGQIDLAT</sequence>
<gene>
    <name evidence="1" type="ORF">EDS130_LOCUS38621</name>
</gene>
<evidence type="ECO:0000313" key="2">
    <source>
        <dbReference type="Proteomes" id="UP000663852"/>
    </source>
</evidence>
<dbReference type="Proteomes" id="UP000663852">
    <property type="component" value="Unassembled WGS sequence"/>
</dbReference>